<evidence type="ECO:0000256" key="4">
    <source>
        <dbReference type="ARBA" id="ARBA00022840"/>
    </source>
</evidence>
<evidence type="ECO:0000256" key="2">
    <source>
        <dbReference type="ARBA" id="ARBA00022692"/>
    </source>
</evidence>
<organism evidence="10 11">
    <name type="scientific">Streptomyces sodiiphilus</name>
    <dbReference type="NCBI Taxonomy" id="226217"/>
    <lineage>
        <taxon>Bacteria</taxon>
        <taxon>Bacillati</taxon>
        <taxon>Actinomycetota</taxon>
        <taxon>Actinomycetes</taxon>
        <taxon>Kitasatosporales</taxon>
        <taxon>Streptomycetaceae</taxon>
        <taxon>Streptomyces</taxon>
    </lineage>
</organism>
<evidence type="ECO:0000259" key="9">
    <source>
        <dbReference type="PROSITE" id="PS50929"/>
    </source>
</evidence>
<keyword evidence="5 7" id="KW-1133">Transmembrane helix</keyword>
<dbReference type="PROSITE" id="PS50893">
    <property type="entry name" value="ABC_TRANSPORTER_2"/>
    <property type="match status" value="1"/>
</dbReference>
<evidence type="ECO:0000313" key="10">
    <source>
        <dbReference type="EMBL" id="GAA1901602.1"/>
    </source>
</evidence>
<dbReference type="InterPro" id="IPR017871">
    <property type="entry name" value="ABC_transporter-like_CS"/>
</dbReference>
<dbReference type="Gene3D" id="3.40.50.300">
    <property type="entry name" value="P-loop containing nucleotide triphosphate hydrolases"/>
    <property type="match status" value="1"/>
</dbReference>
<evidence type="ECO:0000256" key="5">
    <source>
        <dbReference type="ARBA" id="ARBA00022989"/>
    </source>
</evidence>
<dbReference type="SMART" id="SM00382">
    <property type="entry name" value="AAA"/>
    <property type="match status" value="1"/>
</dbReference>
<keyword evidence="4 10" id="KW-0067">ATP-binding</keyword>
<dbReference type="PROSITE" id="PS00211">
    <property type="entry name" value="ABC_TRANSPORTER_1"/>
    <property type="match status" value="1"/>
</dbReference>
<keyword evidence="3" id="KW-0547">Nucleotide-binding</keyword>
<dbReference type="CDD" id="cd03228">
    <property type="entry name" value="ABCC_MRP_Like"/>
    <property type="match status" value="1"/>
</dbReference>
<feature type="transmembrane region" description="Helical" evidence="7">
    <location>
        <begin position="63"/>
        <end position="84"/>
    </location>
</feature>
<dbReference type="InterPro" id="IPR011527">
    <property type="entry name" value="ABC1_TM_dom"/>
</dbReference>
<evidence type="ECO:0000256" key="1">
    <source>
        <dbReference type="ARBA" id="ARBA00004651"/>
    </source>
</evidence>
<comment type="caution">
    <text evidence="10">The sequence shown here is derived from an EMBL/GenBank/DDBJ whole genome shotgun (WGS) entry which is preliminary data.</text>
</comment>
<dbReference type="PANTHER" id="PTHR24221:SF654">
    <property type="entry name" value="ATP-BINDING CASSETTE SUB-FAMILY B MEMBER 6"/>
    <property type="match status" value="1"/>
</dbReference>
<dbReference type="InterPro" id="IPR036640">
    <property type="entry name" value="ABC1_TM_sf"/>
</dbReference>
<dbReference type="InterPro" id="IPR003593">
    <property type="entry name" value="AAA+_ATPase"/>
</dbReference>
<sequence length="644" mass="66110">MATGADHPSLARAGLRFLRRRPRAVLAVAGWSLLESAQAFLLGYGLARALDDGFLAGDAPAGLAWLGVAALGVLAGAVGSGRVFRAVAALAEPLRDSLVRQVATRALRQAVSGARPDGTAVVSRVTHQVEIARDSFAGLILIAQNFLFTAAGALAGLLWLAPVLLLVVLPPLLAGLAVFAWSLRPLARRQRAYLVADEEIAAALGETAAGLRDITAAGAEDRMNERARRRIERGHRTHRALARWTVTRVAALALGGWMPVLLLLLASPWLLSRGVTAGALVGALTYLTQSLLPALQSLVHGLGGAGARLAVVIGRLRDHPPGPGVLPLVAAPPAAPPPGGPLRRATVPCPVSDGPGALEFRRVTFGYGGRAEPVLRALDLTVAQGGHLAVVGPSGTGKSTLAQLAAGLLVPQEGQVRLCGVPLAAAGARELVRLRALVPQEAYVFSGTVCENLVYLCPAGRPVPGEALTAAAAAVGADELIRRLGGPDARVDPAALSAGERQLLALARTYLSPAPVIVLDEATCHLDPVAEARAEQAFAARPGTTLVVVAHRVGSARRAGHVLLLDGPRVAYGRHDELLRECDSYRELAGGHSQPAGALGDADGVDPVAGTGLAGDGGHVVAHRAAGQVQGAGDLGDGSPLGRQ</sequence>
<dbReference type="PANTHER" id="PTHR24221">
    <property type="entry name" value="ATP-BINDING CASSETTE SUB-FAMILY B"/>
    <property type="match status" value="1"/>
</dbReference>
<evidence type="ECO:0000259" key="8">
    <source>
        <dbReference type="PROSITE" id="PS50893"/>
    </source>
</evidence>
<keyword evidence="6 7" id="KW-0472">Membrane</keyword>
<comment type="subcellular location">
    <subcellularLocation>
        <location evidence="1">Cell membrane</location>
        <topology evidence="1">Multi-pass membrane protein</topology>
    </subcellularLocation>
</comment>
<evidence type="ECO:0000256" key="7">
    <source>
        <dbReference type="SAM" id="Phobius"/>
    </source>
</evidence>
<dbReference type="Pfam" id="PF00664">
    <property type="entry name" value="ABC_membrane"/>
    <property type="match status" value="1"/>
</dbReference>
<evidence type="ECO:0000256" key="3">
    <source>
        <dbReference type="ARBA" id="ARBA00022741"/>
    </source>
</evidence>
<proteinExistence type="predicted"/>
<keyword evidence="11" id="KW-1185">Reference proteome</keyword>
<feature type="domain" description="ABC transmembrane type-1" evidence="9">
    <location>
        <begin position="24"/>
        <end position="296"/>
    </location>
</feature>
<dbReference type="Pfam" id="PF00005">
    <property type="entry name" value="ABC_tran"/>
    <property type="match status" value="1"/>
</dbReference>
<keyword evidence="2 7" id="KW-0812">Transmembrane</keyword>
<feature type="transmembrane region" description="Helical" evidence="7">
    <location>
        <begin position="136"/>
        <end position="157"/>
    </location>
</feature>
<dbReference type="SUPFAM" id="SSF52540">
    <property type="entry name" value="P-loop containing nucleoside triphosphate hydrolases"/>
    <property type="match status" value="1"/>
</dbReference>
<dbReference type="Gene3D" id="1.20.1560.10">
    <property type="entry name" value="ABC transporter type 1, transmembrane domain"/>
    <property type="match status" value="1"/>
</dbReference>
<dbReference type="PROSITE" id="PS50929">
    <property type="entry name" value="ABC_TM1F"/>
    <property type="match status" value="1"/>
</dbReference>
<dbReference type="RefSeq" id="WP_344259059.1">
    <property type="nucleotide sequence ID" value="NZ_BAAAMJ010000009.1"/>
</dbReference>
<dbReference type="InterPro" id="IPR027417">
    <property type="entry name" value="P-loop_NTPase"/>
</dbReference>
<dbReference type="InterPro" id="IPR039421">
    <property type="entry name" value="Type_1_exporter"/>
</dbReference>
<dbReference type="Proteomes" id="UP001501303">
    <property type="component" value="Unassembled WGS sequence"/>
</dbReference>
<feature type="transmembrane region" description="Helical" evidence="7">
    <location>
        <begin position="249"/>
        <end position="271"/>
    </location>
</feature>
<name>A0ABN2NTX1_9ACTN</name>
<dbReference type="EMBL" id="BAAAMJ010000009">
    <property type="protein sequence ID" value="GAA1901602.1"/>
    <property type="molecule type" value="Genomic_DNA"/>
</dbReference>
<gene>
    <name evidence="10" type="ORF">GCM10009716_09300</name>
</gene>
<feature type="domain" description="ABC transporter" evidence="8">
    <location>
        <begin position="358"/>
        <end position="591"/>
    </location>
</feature>
<evidence type="ECO:0000256" key="6">
    <source>
        <dbReference type="ARBA" id="ARBA00023136"/>
    </source>
</evidence>
<protein>
    <submittedName>
        <fullName evidence="10">ABC transporter ATP-binding protein</fullName>
    </submittedName>
</protein>
<accession>A0ABN2NTX1</accession>
<dbReference type="SUPFAM" id="SSF90123">
    <property type="entry name" value="ABC transporter transmembrane region"/>
    <property type="match status" value="1"/>
</dbReference>
<dbReference type="GO" id="GO:0005524">
    <property type="term" value="F:ATP binding"/>
    <property type="evidence" value="ECO:0007669"/>
    <property type="project" value="UniProtKB-KW"/>
</dbReference>
<evidence type="ECO:0000313" key="11">
    <source>
        <dbReference type="Proteomes" id="UP001501303"/>
    </source>
</evidence>
<dbReference type="InterPro" id="IPR003439">
    <property type="entry name" value="ABC_transporter-like_ATP-bd"/>
</dbReference>
<reference evidence="10 11" key="1">
    <citation type="journal article" date="2019" name="Int. J. Syst. Evol. Microbiol.">
        <title>The Global Catalogue of Microorganisms (GCM) 10K type strain sequencing project: providing services to taxonomists for standard genome sequencing and annotation.</title>
        <authorList>
            <consortium name="The Broad Institute Genomics Platform"/>
            <consortium name="The Broad Institute Genome Sequencing Center for Infectious Disease"/>
            <person name="Wu L."/>
            <person name="Ma J."/>
        </authorList>
    </citation>
    <scope>NUCLEOTIDE SEQUENCE [LARGE SCALE GENOMIC DNA]</scope>
    <source>
        <strain evidence="10 11">JCM 13581</strain>
    </source>
</reference>
<feature type="transmembrane region" description="Helical" evidence="7">
    <location>
        <begin position="163"/>
        <end position="183"/>
    </location>
</feature>